<gene>
    <name evidence="2" type="ORF">C1645_841397</name>
</gene>
<dbReference type="AlphaFoldDB" id="A0A397S2W7"/>
<keyword evidence="3" id="KW-1185">Reference proteome</keyword>
<sequence>MNDDMQCVIANENLSSANTGVESPNTPVDNNIEERPEESDTESPFDVKNITTDDIYKVQPRCNRSLKSLALSILKYLSDDILRKKPDFSSIKSNDSIQDYEACQECDKHILSEDPPRSLVLNVLSDDRDPSLHSEGEMDVDGEEESAWPEESDSASNSGRKKWANEDTDSSASKKSKKHVQLEDSNILKKLIWKLSFDTTRLLEIKEKRGLHREAYVKLRLEKRLAHYRKTNEEHEAKKKLYSAVKDQLPKEVIKSAV</sequence>
<feature type="compositionally biased region" description="Polar residues" evidence="1">
    <location>
        <begin position="12"/>
        <end position="29"/>
    </location>
</feature>
<organism evidence="2 3">
    <name type="scientific">Glomus cerebriforme</name>
    <dbReference type="NCBI Taxonomy" id="658196"/>
    <lineage>
        <taxon>Eukaryota</taxon>
        <taxon>Fungi</taxon>
        <taxon>Fungi incertae sedis</taxon>
        <taxon>Mucoromycota</taxon>
        <taxon>Glomeromycotina</taxon>
        <taxon>Glomeromycetes</taxon>
        <taxon>Glomerales</taxon>
        <taxon>Glomeraceae</taxon>
        <taxon>Glomus</taxon>
    </lineage>
</organism>
<dbReference type="Proteomes" id="UP000265703">
    <property type="component" value="Unassembled WGS sequence"/>
</dbReference>
<reference evidence="2 3" key="1">
    <citation type="submission" date="2018-06" db="EMBL/GenBank/DDBJ databases">
        <title>Comparative genomics reveals the genomic features of Rhizophagus irregularis, R. cerebriforme, R. diaphanum and Gigaspora rosea, and their symbiotic lifestyle signature.</title>
        <authorList>
            <person name="Morin E."/>
            <person name="San Clemente H."/>
            <person name="Chen E.C.H."/>
            <person name="De La Providencia I."/>
            <person name="Hainaut M."/>
            <person name="Kuo A."/>
            <person name="Kohler A."/>
            <person name="Murat C."/>
            <person name="Tang N."/>
            <person name="Roy S."/>
            <person name="Loubradou J."/>
            <person name="Henrissat B."/>
            <person name="Grigoriev I.V."/>
            <person name="Corradi N."/>
            <person name="Roux C."/>
            <person name="Martin F.M."/>
        </authorList>
    </citation>
    <scope>NUCLEOTIDE SEQUENCE [LARGE SCALE GENOMIC DNA]</scope>
    <source>
        <strain evidence="2 3">DAOM 227022</strain>
    </source>
</reference>
<proteinExistence type="predicted"/>
<name>A0A397S2W7_9GLOM</name>
<evidence type="ECO:0000313" key="2">
    <source>
        <dbReference type="EMBL" id="RIA79156.1"/>
    </source>
</evidence>
<comment type="caution">
    <text evidence="2">The sequence shown here is derived from an EMBL/GenBank/DDBJ whole genome shotgun (WGS) entry which is preliminary data.</text>
</comment>
<feature type="region of interest" description="Disordered" evidence="1">
    <location>
        <begin position="1"/>
        <end position="47"/>
    </location>
</feature>
<feature type="compositionally biased region" description="Acidic residues" evidence="1">
    <location>
        <begin position="137"/>
        <end position="153"/>
    </location>
</feature>
<dbReference type="OrthoDB" id="2398413at2759"/>
<feature type="region of interest" description="Disordered" evidence="1">
    <location>
        <begin position="127"/>
        <end position="179"/>
    </location>
</feature>
<dbReference type="EMBL" id="QKYT01001507">
    <property type="protein sequence ID" value="RIA79156.1"/>
    <property type="molecule type" value="Genomic_DNA"/>
</dbReference>
<evidence type="ECO:0000256" key="1">
    <source>
        <dbReference type="SAM" id="MobiDB-lite"/>
    </source>
</evidence>
<protein>
    <submittedName>
        <fullName evidence="2">Uncharacterized protein</fullName>
    </submittedName>
</protein>
<feature type="compositionally biased region" description="Basic and acidic residues" evidence="1">
    <location>
        <begin position="127"/>
        <end position="136"/>
    </location>
</feature>
<evidence type="ECO:0000313" key="3">
    <source>
        <dbReference type="Proteomes" id="UP000265703"/>
    </source>
</evidence>
<accession>A0A397S2W7</accession>